<dbReference type="AlphaFoldDB" id="F4RXZ0"/>
<dbReference type="Proteomes" id="UP000001072">
    <property type="component" value="Unassembled WGS sequence"/>
</dbReference>
<evidence type="ECO:0000313" key="3">
    <source>
        <dbReference type="Proteomes" id="UP000001072"/>
    </source>
</evidence>
<dbReference type="KEGG" id="mlr:MELLADRAFT_66124"/>
<dbReference type="RefSeq" id="XP_007413930.1">
    <property type="nucleotide sequence ID" value="XM_007413868.1"/>
</dbReference>
<dbReference type="HOGENOM" id="CLU_009176_2_1_1"/>
<feature type="region of interest" description="Disordered" evidence="1">
    <location>
        <begin position="141"/>
        <end position="198"/>
    </location>
</feature>
<dbReference type="GeneID" id="18930563"/>
<dbReference type="OrthoDB" id="10416369at2759"/>
<evidence type="ECO:0000313" key="2">
    <source>
        <dbReference type="EMBL" id="EGG02817.1"/>
    </source>
</evidence>
<dbReference type="VEuPathDB" id="FungiDB:MELLADRAFT_66124"/>
<name>F4RXZ0_MELLP</name>
<dbReference type="InParanoid" id="F4RXZ0"/>
<proteinExistence type="predicted"/>
<dbReference type="EMBL" id="GL883128">
    <property type="protein sequence ID" value="EGG02817.1"/>
    <property type="molecule type" value="Genomic_DNA"/>
</dbReference>
<feature type="compositionally biased region" description="Polar residues" evidence="1">
    <location>
        <begin position="184"/>
        <end position="198"/>
    </location>
</feature>
<sequence>MKDKSMVHPVQKFPSSLIEEVIAVCKHLKNQKNITPKTFMHCYFLADNMDLAYRRRKWGTSEGWPSSLEVLLSIRKLAKRIVQSQDPPKGMAPQGSYYSSGDIKVDFFEEEKNHTWEKDLQTSMPFLYKLINAKILSSIQPSDNEEVDTDQGSDKESAKKDDGELGDEVGDELENVEFAKPKTHQNLKTLQAQAVSSP</sequence>
<reference evidence="3" key="1">
    <citation type="journal article" date="2011" name="Proc. Natl. Acad. Sci. U.S.A.">
        <title>Obligate biotrophy features unraveled by the genomic analysis of rust fungi.</title>
        <authorList>
            <person name="Duplessis S."/>
            <person name="Cuomo C.A."/>
            <person name="Lin Y.-C."/>
            <person name="Aerts A."/>
            <person name="Tisserant E."/>
            <person name="Veneault-Fourrey C."/>
            <person name="Joly D.L."/>
            <person name="Hacquard S."/>
            <person name="Amselem J."/>
            <person name="Cantarel B.L."/>
            <person name="Chiu R."/>
            <person name="Coutinho P.M."/>
            <person name="Feau N."/>
            <person name="Field M."/>
            <person name="Frey P."/>
            <person name="Gelhaye E."/>
            <person name="Goldberg J."/>
            <person name="Grabherr M.G."/>
            <person name="Kodira C.D."/>
            <person name="Kohler A."/>
            <person name="Kuees U."/>
            <person name="Lindquist E.A."/>
            <person name="Lucas S.M."/>
            <person name="Mago R."/>
            <person name="Mauceli E."/>
            <person name="Morin E."/>
            <person name="Murat C."/>
            <person name="Pangilinan J.L."/>
            <person name="Park R."/>
            <person name="Pearson M."/>
            <person name="Quesneville H."/>
            <person name="Rouhier N."/>
            <person name="Sakthikumar S."/>
            <person name="Salamov A.A."/>
            <person name="Schmutz J."/>
            <person name="Selles B."/>
            <person name="Shapiro H."/>
            <person name="Tanguay P."/>
            <person name="Tuskan G.A."/>
            <person name="Henrissat B."/>
            <person name="Van de Peer Y."/>
            <person name="Rouze P."/>
            <person name="Ellis J.G."/>
            <person name="Dodds P.N."/>
            <person name="Schein J.E."/>
            <person name="Zhong S."/>
            <person name="Hamelin R.C."/>
            <person name="Grigoriev I.V."/>
            <person name="Szabo L.J."/>
            <person name="Martin F."/>
        </authorList>
    </citation>
    <scope>NUCLEOTIDE SEQUENCE [LARGE SCALE GENOMIC DNA]</scope>
    <source>
        <strain evidence="3">98AG31 / pathotype 3-4-7</strain>
    </source>
</reference>
<keyword evidence="3" id="KW-1185">Reference proteome</keyword>
<feature type="compositionally biased region" description="Acidic residues" evidence="1">
    <location>
        <begin position="164"/>
        <end position="175"/>
    </location>
</feature>
<accession>F4RXZ0</accession>
<organism evidence="3">
    <name type="scientific">Melampsora larici-populina (strain 98AG31 / pathotype 3-4-7)</name>
    <name type="common">Poplar leaf rust fungus</name>
    <dbReference type="NCBI Taxonomy" id="747676"/>
    <lineage>
        <taxon>Eukaryota</taxon>
        <taxon>Fungi</taxon>
        <taxon>Dikarya</taxon>
        <taxon>Basidiomycota</taxon>
        <taxon>Pucciniomycotina</taxon>
        <taxon>Pucciniomycetes</taxon>
        <taxon>Pucciniales</taxon>
        <taxon>Melampsoraceae</taxon>
        <taxon>Melampsora</taxon>
    </lineage>
</organism>
<protein>
    <submittedName>
        <fullName evidence="2">Uncharacterized protein</fullName>
    </submittedName>
</protein>
<gene>
    <name evidence="2" type="ORF">MELLADRAFT_66124</name>
</gene>
<evidence type="ECO:0000256" key="1">
    <source>
        <dbReference type="SAM" id="MobiDB-lite"/>
    </source>
</evidence>
<feature type="compositionally biased region" description="Basic and acidic residues" evidence="1">
    <location>
        <begin position="152"/>
        <end position="163"/>
    </location>
</feature>